<comment type="caution">
    <text evidence="3">The sequence shown here is derived from an EMBL/GenBank/DDBJ whole genome shotgun (WGS) entry which is preliminary data.</text>
</comment>
<feature type="region of interest" description="Disordered" evidence="2">
    <location>
        <begin position="358"/>
        <end position="447"/>
    </location>
</feature>
<proteinExistence type="predicted"/>
<dbReference type="AlphaFoldDB" id="A0AA40AAE4"/>
<keyword evidence="4" id="KW-1185">Reference proteome</keyword>
<protein>
    <submittedName>
        <fullName evidence="3">Uncharacterized protein</fullName>
    </submittedName>
</protein>
<organism evidence="3 4">
    <name type="scientific">Apiosordaria backusii</name>
    <dbReference type="NCBI Taxonomy" id="314023"/>
    <lineage>
        <taxon>Eukaryota</taxon>
        <taxon>Fungi</taxon>
        <taxon>Dikarya</taxon>
        <taxon>Ascomycota</taxon>
        <taxon>Pezizomycotina</taxon>
        <taxon>Sordariomycetes</taxon>
        <taxon>Sordariomycetidae</taxon>
        <taxon>Sordariales</taxon>
        <taxon>Lasiosphaeriaceae</taxon>
        <taxon>Apiosordaria</taxon>
    </lineage>
</organism>
<feature type="region of interest" description="Disordered" evidence="2">
    <location>
        <begin position="493"/>
        <end position="527"/>
    </location>
</feature>
<name>A0AA40AAE4_9PEZI</name>
<feature type="compositionally biased region" description="Pro residues" evidence="2">
    <location>
        <begin position="371"/>
        <end position="385"/>
    </location>
</feature>
<dbReference type="EMBL" id="JAUKTV010000016">
    <property type="protein sequence ID" value="KAK0712247.1"/>
    <property type="molecule type" value="Genomic_DNA"/>
</dbReference>
<feature type="coiled-coil region" evidence="1">
    <location>
        <begin position="77"/>
        <end position="111"/>
    </location>
</feature>
<reference evidence="3" key="1">
    <citation type="submission" date="2023-06" db="EMBL/GenBank/DDBJ databases">
        <title>Genome-scale phylogeny and comparative genomics of the fungal order Sordariales.</title>
        <authorList>
            <consortium name="Lawrence Berkeley National Laboratory"/>
            <person name="Hensen N."/>
            <person name="Bonometti L."/>
            <person name="Westerberg I."/>
            <person name="Brannstrom I.O."/>
            <person name="Guillou S."/>
            <person name="Cros-Aarteil S."/>
            <person name="Calhoun S."/>
            <person name="Haridas S."/>
            <person name="Kuo A."/>
            <person name="Mondo S."/>
            <person name="Pangilinan J."/>
            <person name="Riley R."/>
            <person name="Labutti K."/>
            <person name="Andreopoulos B."/>
            <person name="Lipzen A."/>
            <person name="Chen C."/>
            <person name="Yanf M."/>
            <person name="Daum C."/>
            <person name="Ng V."/>
            <person name="Clum A."/>
            <person name="Steindorff A."/>
            <person name="Ohm R."/>
            <person name="Martin F."/>
            <person name="Silar P."/>
            <person name="Natvig D."/>
            <person name="Lalanne C."/>
            <person name="Gautier V."/>
            <person name="Ament-Velasquez S.L."/>
            <person name="Kruys A."/>
            <person name="Hutchinson M.I."/>
            <person name="Powell A.J."/>
            <person name="Barry K."/>
            <person name="Miller A.N."/>
            <person name="Grigoriev I.V."/>
            <person name="Debuchy R."/>
            <person name="Gladieux P."/>
            <person name="Thoren M.H."/>
            <person name="Johannesson H."/>
        </authorList>
    </citation>
    <scope>NUCLEOTIDE SEQUENCE</scope>
    <source>
        <strain evidence="3">CBS 540.89</strain>
    </source>
</reference>
<evidence type="ECO:0000313" key="3">
    <source>
        <dbReference type="EMBL" id="KAK0712247.1"/>
    </source>
</evidence>
<evidence type="ECO:0000256" key="2">
    <source>
        <dbReference type="SAM" id="MobiDB-lite"/>
    </source>
</evidence>
<keyword evidence="1" id="KW-0175">Coiled coil</keyword>
<sequence>MCKGTKSRMGCGHFHLKFHERCNAWCKEPQVELILHSHEQCGHCIARMEVESSRGNYCKYYNKEKQRLTEAYRDYCADGRRQELESLREEIIRANREIRDLRERFPDLEDLESDRERVRKDQAAIKLSIQAQEKLAEAEGGMKELDSIEEKRKDLEMRRKNITQKRLLDLFEEKIERLVEQKTRLVEHCPQLGKLMSMKERLASLESFERHLTLRSNLAELDSIQKRRLAFEVEEAKLTEERLRTLESIKSQLRFQAMAEKQEVKEARRVGREAACKEPDSVPVLQIPFHDSLYYVLKTAGLFPGQLEDTHRLYSNDSEDDENSVASVKTLVPPALSETESNVPDHHRVRTQPAHTAGIGHSLEGSWETSPAPPYRPSFVTPPPSYKSRESSIDGIFGPPSTEGRFQFPSISETSDAENSETGTDGSQTPRVSSSPFPAPSPPPYSARTEADILRDLIGCESLSPKAVSFPRHSRDSDEHQIPALSPILSFTSDLDGLPEPDSNPQWMMSGAIGARDGPRRTNKRAK</sequence>
<gene>
    <name evidence="3" type="ORF">B0T21DRAFT_352485</name>
</gene>
<feature type="coiled-coil region" evidence="1">
    <location>
        <begin position="138"/>
        <end position="188"/>
    </location>
</feature>
<dbReference type="Proteomes" id="UP001172159">
    <property type="component" value="Unassembled WGS sequence"/>
</dbReference>
<evidence type="ECO:0000313" key="4">
    <source>
        <dbReference type="Proteomes" id="UP001172159"/>
    </source>
</evidence>
<evidence type="ECO:0000256" key="1">
    <source>
        <dbReference type="SAM" id="Coils"/>
    </source>
</evidence>
<accession>A0AA40AAE4</accession>
<feature type="compositionally biased region" description="Polar residues" evidence="2">
    <location>
        <begin position="420"/>
        <end position="429"/>
    </location>
</feature>